<reference evidence="1 2" key="1">
    <citation type="submission" date="2016-10" db="EMBL/GenBank/DDBJ databases">
        <authorList>
            <person name="de Groot N.N."/>
        </authorList>
    </citation>
    <scope>NUCLEOTIDE SEQUENCE [LARGE SCALE GENOMIC DNA]</scope>
    <source>
        <strain evidence="1 2">LMG 2247</strain>
    </source>
</reference>
<gene>
    <name evidence="1" type="ORF">SAMN05216466_11769</name>
</gene>
<sequence>MRRFMSILAFLAGGLAAEMAHPVHCSLVNVNRVRVNRRKD</sequence>
<dbReference type="Proteomes" id="UP000199706">
    <property type="component" value="Unassembled WGS sequence"/>
</dbReference>
<evidence type="ECO:0000313" key="1">
    <source>
        <dbReference type="EMBL" id="SDI10079.1"/>
    </source>
</evidence>
<accession>A0A1G8HTX0</accession>
<proteinExistence type="predicted"/>
<protein>
    <submittedName>
        <fullName evidence="1">Uncharacterized protein</fullName>
    </submittedName>
</protein>
<dbReference type="AlphaFoldDB" id="A0A1G8HTX0"/>
<organism evidence="1 2">
    <name type="scientific">Paraburkholderia phenazinium</name>
    <dbReference type="NCBI Taxonomy" id="60549"/>
    <lineage>
        <taxon>Bacteria</taxon>
        <taxon>Pseudomonadati</taxon>
        <taxon>Pseudomonadota</taxon>
        <taxon>Betaproteobacteria</taxon>
        <taxon>Burkholderiales</taxon>
        <taxon>Burkholderiaceae</taxon>
        <taxon>Paraburkholderia</taxon>
    </lineage>
</organism>
<name>A0A1G8HTX0_9BURK</name>
<dbReference type="EMBL" id="FNCJ01000017">
    <property type="protein sequence ID" value="SDI10079.1"/>
    <property type="molecule type" value="Genomic_DNA"/>
</dbReference>
<evidence type="ECO:0000313" key="2">
    <source>
        <dbReference type="Proteomes" id="UP000199706"/>
    </source>
</evidence>